<organism evidence="3 4">
    <name type="scientific">Pleurotus eryngii</name>
    <name type="common">Boletus of the steppes</name>
    <dbReference type="NCBI Taxonomy" id="5323"/>
    <lineage>
        <taxon>Eukaryota</taxon>
        <taxon>Fungi</taxon>
        <taxon>Dikarya</taxon>
        <taxon>Basidiomycota</taxon>
        <taxon>Agaricomycotina</taxon>
        <taxon>Agaricomycetes</taxon>
        <taxon>Agaricomycetidae</taxon>
        <taxon>Agaricales</taxon>
        <taxon>Pleurotineae</taxon>
        <taxon>Pleurotaceae</taxon>
        <taxon>Pleurotus</taxon>
    </lineage>
</organism>
<comment type="caution">
    <text evidence="3">The sequence shown here is derived from an EMBL/GenBank/DDBJ whole genome shotgun (WGS) entry which is preliminary data.</text>
</comment>
<feature type="transmembrane region" description="Helical" evidence="1">
    <location>
        <begin position="174"/>
        <end position="194"/>
    </location>
</feature>
<feature type="domain" description="DUF6534" evidence="2">
    <location>
        <begin position="178"/>
        <end position="267"/>
    </location>
</feature>
<dbReference type="AlphaFoldDB" id="A0A9P5ZR05"/>
<dbReference type="Pfam" id="PF20152">
    <property type="entry name" value="DUF6534"/>
    <property type="match status" value="1"/>
</dbReference>
<feature type="transmembrane region" description="Helical" evidence="1">
    <location>
        <begin position="243"/>
        <end position="262"/>
    </location>
</feature>
<feature type="transmembrane region" description="Helical" evidence="1">
    <location>
        <begin position="131"/>
        <end position="154"/>
    </location>
</feature>
<evidence type="ECO:0000259" key="2">
    <source>
        <dbReference type="Pfam" id="PF20152"/>
    </source>
</evidence>
<dbReference type="OrthoDB" id="2884999at2759"/>
<dbReference type="PANTHER" id="PTHR40465:SF1">
    <property type="entry name" value="DUF6534 DOMAIN-CONTAINING PROTEIN"/>
    <property type="match status" value="1"/>
</dbReference>
<proteinExistence type="predicted"/>
<keyword evidence="1" id="KW-0472">Membrane</keyword>
<feature type="transmembrane region" description="Helical" evidence="1">
    <location>
        <begin position="101"/>
        <end position="124"/>
    </location>
</feature>
<dbReference type="PANTHER" id="PTHR40465">
    <property type="entry name" value="CHROMOSOME 1, WHOLE GENOME SHOTGUN SEQUENCE"/>
    <property type="match status" value="1"/>
</dbReference>
<dbReference type="EMBL" id="MU154607">
    <property type="protein sequence ID" value="KAF9492071.1"/>
    <property type="molecule type" value="Genomic_DNA"/>
</dbReference>
<keyword evidence="4" id="KW-1185">Reference proteome</keyword>
<evidence type="ECO:0000256" key="1">
    <source>
        <dbReference type="SAM" id="Phobius"/>
    </source>
</evidence>
<gene>
    <name evidence="3" type="ORF">BDN71DRAFT_1509759</name>
</gene>
<keyword evidence="1" id="KW-0812">Transmembrane</keyword>
<dbReference type="Proteomes" id="UP000807025">
    <property type="component" value="Unassembled WGS sequence"/>
</dbReference>
<reference evidence="3" key="1">
    <citation type="submission" date="2020-11" db="EMBL/GenBank/DDBJ databases">
        <authorList>
            <consortium name="DOE Joint Genome Institute"/>
            <person name="Ahrendt S."/>
            <person name="Riley R."/>
            <person name="Andreopoulos W."/>
            <person name="Labutti K."/>
            <person name="Pangilinan J."/>
            <person name="Ruiz-Duenas F.J."/>
            <person name="Barrasa J.M."/>
            <person name="Sanchez-Garcia M."/>
            <person name="Camarero S."/>
            <person name="Miyauchi S."/>
            <person name="Serrano A."/>
            <person name="Linde D."/>
            <person name="Babiker R."/>
            <person name="Drula E."/>
            <person name="Ayuso-Fernandez I."/>
            <person name="Pacheco R."/>
            <person name="Padilla G."/>
            <person name="Ferreira P."/>
            <person name="Barriuso J."/>
            <person name="Kellner H."/>
            <person name="Castanera R."/>
            <person name="Alfaro M."/>
            <person name="Ramirez L."/>
            <person name="Pisabarro A.G."/>
            <person name="Kuo A."/>
            <person name="Tritt A."/>
            <person name="Lipzen A."/>
            <person name="He G."/>
            <person name="Yan M."/>
            <person name="Ng V."/>
            <person name="Cullen D."/>
            <person name="Martin F."/>
            <person name="Rosso M.-N."/>
            <person name="Henrissat B."/>
            <person name="Hibbett D."/>
            <person name="Martinez A.T."/>
            <person name="Grigoriev I.V."/>
        </authorList>
    </citation>
    <scope>NUCLEOTIDE SEQUENCE</scope>
    <source>
        <strain evidence="3">ATCC 90797</strain>
    </source>
</reference>
<protein>
    <recommendedName>
        <fullName evidence="2">DUF6534 domain-containing protein</fullName>
    </recommendedName>
</protein>
<feature type="transmembrane region" description="Helical" evidence="1">
    <location>
        <begin position="215"/>
        <end position="237"/>
    </location>
</feature>
<name>A0A9P5ZR05_PLEER</name>
<sequence length="338" mass="38519">MAWDGIEQAEVEYVAILVNNVLWGISCTQTFLYFLHFRKNDKNLIKALWLSRTFVVAVITNVDDQLTCSRICDTTHLILTNRGFWVDIVLSDNGFIVSQEYLWASFFTCLVALPCQLFFVYRIWIFAGKFWLIPTIFVPASVYQLAGYIAFLVMNYKTISIAQFYSLQKLLKSIWGVSAVEDTLITLVLFYMLWKQRDGELLRQTSQLLYRVMFIGINTGTWTALVALFALITMTVWPNSMAFVSLNLVISPIYCNTLLANLNARDYIRGARDSYGGTMTGTNTHMTPSFRITQQDGMETLEMDMESQAGSNGATMFDHQSSANLKLKNEGVPKIRTM</sequence>
<evidence type="ECO:0000313" key="3">
    <source>
        <dbReference type="EMBL" id="KAF9492071.1"/>
    </source>
</evidence>
<keyword evidence="1" id="KW-1133">Transmembrane helix</keyword>
<feature type="transmembrane region" description="Helical" evidence="1">
    <location>
        <begin position="13"/>
        <end position="35"/>
    </location>
</feature>
<accession>A0A9P5ZR05</accession>
<dbReference type="InterPro" id="IPR045339">
    <property type="entry name" value="DUF6534"/>
</dbReference>
<evidence type="ECO:0000313" key="4">
    <source>
        <dbReference type="Proteomes" id="UP000807025"/>
    </source>
</evidence>